<sequence>MKVKIGFCLTVFALVAIFLFSSKESQHSHDKAIASEPKEQKYNAKTNSVQGTQVQSGQTNIAQHTGNDVLPALKAKNSVSFSTTQDDDSIQQISFSESSTIIPLPNIDPVFNDYAMRYQADLSPLTNLHVGEQVILKWMNKHIEATLKASTFSANGNQHLAFKLGNGSNLTHMTLTYSATGIRGKVNVDGTRYHIRAIDDQILLMSHQEYIKIHGLQDHTEKER</sequence>
<dbReference type="Proteomes" id="UP000180253">
    <property type="component" value="Unassembled WGS sequence"/>
</dbReference>
<reference evidence="1 2" key="1">
    <citation type="submission" date="2016-10" db="EMBL/GenBank/DDBJ databases">
        <title>Pseudoalteromonas amylolytica sp. nov., isolated from the surface seawater.</title>
        <authorList>
            <person name="Wu Y.-H."/>
            <person name="Cheng H."/>
            <person name="Jin X.-B."/>
            <person name="Wang C.-S."/>
            <person name="Xu X.-W."/>
        </authorList>
    </citation>
    <scope>NUCLEOTIDE SEQUENCE [LARGE SCALE GENOMIC DNA]</scope>
    <source>
        <strain evidence="1 2">JCM 12483</strain>
    </source>
</reference>
<name>A0A1S1N671_9GAMM</name>
<dbReference type="EMBL" id="MNAN01000036">
    <property type="protein sequence ID" value="OHU93746.1"/>
    <property type="molecule type" value="Genomic_DNA"/>
</dbReference>
<organism evidence="1 2">
    <name type="scientific">Pseudoalteromonas byunsanensis</name>
    <dbReference type="NCBI Taxonomy" id="327939"/>
    <lineage>
        <taxon>Bacteria</taxon>
        <taxon>Pseudomonadati</taxon>
        <taxon>Pseudomonadota</taxon>
        <taxon>Gammaproteobacteria</taxon>
        <taxon>Alteromonadales</taxon>
        <taxon>Pseudoalteromonadaceae</taxon>
        <taxon>Pseudoalteromonas</taxon>
    </lineage>
</organism>
<evidence type="ECO:0000313" key="2">
    <source>
        <dbReference type="Proteomes" id="UP000180253"/>
    </source>
</evidence>
<dbReference type="AlphaFoldDB" id="A0A1S1N671"/>
<dbReference type="RefSeq" id="WP_070993527.1">
    <property type="nucleotide sequence ID" value="NZ_CBCSHD010000023.1"/>
</dbReference>
<keyword evidence="2" id="KW-1185">Reference proteome</keyword>
<gene>
    <name evidence="1" type="ORF">BIW53_18590</name>
</gene>
<evidence type="ECO:0000313" key="1">
    <source>
        <dbReference type="EMBL" id="OHU93746.1"/>
    </source>
</evidence>
<comment type="caution">
    <text evidence="1">The sequence shown here is derived from an EMBL/GenBank/DDBJ whole genome shotgun (WGS) entry which is preliminary data.</text>
</comment>
<proteinExistence type="predicted"/>
<dbReference type="OrthoDB" id="6302671at2"/>
<accession>A0A1S1N671</accession>
<dbReference type="STRING" id="327939.BIW53_18590"/>
<protein>
    <submittedName>
        <fullName evidence="1">Uncharacterized protein</fullName>
    </submittedName>
</protein>